<dbReference type="Proteomes" id="UP000663866">
    <property type="component" value="Unassembled WGS sequence"/>
</dbReference>
<dbReference type="EMBL" id="CAJOBG010007737">
    <property type="protein sequence ID" value="CAF4225154.1"/>
    <property type="molecule type" value="Genomic_DNA"/>
</dbReference>
<protein>
    <recommendedName>
        <fullName evidence="3">Endonuclease/exonuclease/phosphatase domain-containing protein</fullName>
    </recommendedName>
</protein>
<evidence type="ECO:0000313" key="2">
    <source>
        <dbReference type="Proteomes" id="UP000663866"/>
    </source>
</evidence>
<reference evidence="1" key="1">
    <citation type="submission" date="2021-02" db="EMBL/GenBank/DDBJ databases">
        <authorList>
            <person name="Nowell W R."/>
        </authorList>
    </citation>
    <scope>NUCLEOTIDE SEQUENCE</scope>
</reference>
<dbReference type="InterPro" id="IPR036691">
    <property type="entry name" value="Endo/exonu/phosph_ase_sf"/>
</dbReference>
<evidence type="ECO:0000313" key="1">
    <source>
        <dbReference type="EMBL" id="CAF4225154.1"/>
    </source>
</evidence>
<organism evidence="1 2">
    <name type="scientific">Rotaria magnacalcarata</name>
    <dbReference type="NCBI Taxonomy" id="392030"/>
    <lineage>
        <taxon>Eukaryota</taxon>
        <taxon>Metazoa</taxon>
        <taxon>Spiralia</taxon>
        <taxon>Gnathifera</taxon>
        <taxon>Rotifera</taxon>
        <taxon>Eurotatoria</taxon>
        <taxon>Bdelloidea</taxon>
        <taxon>Philodinida</taxon>
        <taxon>Philodinidae</taxon>
        <taxon>Rotaria</taxon>
    </lineage>
</organism>
<dbReference type="AlphaFoldDB" id="A0A820CQ03"/>
<keyword evidence="2" id="KW-1185">Reference proteome</keyword>
<proteinExistence type="predicted"/>
<evidence type="ECO:0008006" key="3">
    <source>
        <dbReference type="Google" id="ProtNLM"/>
    </source>
</evidence>
<dbReference type="Gene3D" id="3.60.10.10">
    <property type="entry name" value="Endonuclease/exonuclease/phosphatase"/>
    <property type="match status" value="1"/>
</dbReference>
<name>A0A820CQ03_9BILA</name>
<sequence length="126" mass="13815">MSGDKTRSAHGVAVCLNKQATTAWKNLGSTWEAVNECIDMVRLACKPINVSVITVYAPIDPKNQQMANTTSYPFYADLQTTLDKVPKSDMVLIIDDFNARIDVQQHTTSSNVVGPRAVDTINENGE</sequence>
<comment type="caution">
    <text evidence="1">The sequence shown here is derived from an EMBL/GenBank/DDBJ whole genome shotgun (WGS) entry which is preliminary data.</text>
</comment>
<gene>
    <name evidence="1" type="ORF">OVN521_LOCUS27661</name>
</gene>
<accession>A0A820CQ03</accession>
<feature type="non-terminal residue" evidence="1">
    <location>
        <position position="1"/>
    </location>
</feature>